<feature type="transmembrane region" description="Helical" evidence="1">
    <location>
        <begin position="6"/>
        <end position="26"/>
    </location>
</feature>
<sequence>MLELSRLAFIFPVFIFAPIVFSFIKWTKERKKIALASLPAIYFMYKILNYQFFEPTQHFYFNLVGFILSIIFIIAYLFYLNRINKH</sequence>
<accession>A0ABZ2T343</accession>
<dbReference type="EMBL" id="CP147250">
    <property type="protein sequence ID" value="WYJ81126.1"/>
    <property type="molecule type" value="Genomic_DNA"/>
</dbReference>
<evidence type="ECO:0000256" key="1">
    <source>
        <dbReference type="SAM" id="Phobius"/>
    </source>
</evidence>
<reference evidence="2 3" key="1">
    <citation type="submission" date="2021-03" db="EMBL/GenBank/DDBJ databases">
        <authorList>
            <person name="Gilmore M.S."/>
            <person name="Schwartzman J."/>
            <person name="Van Tyne D."/>
            <person name="Martin M."/>
            <person name="Earl A.M."/>
            <person name="Manson A.L."/>
            <person name="Straub T."/>
            <person name="Salamzade R."/>
            <person name="Saavedra J."/>
            <person name="Lebreton F."/>
            <person name="Prichula J."/>
            <person name="Schaufler K."/>
            <person name="Gaca A."/>
            <person name="Sgardioli B."/>
            <person name="Wagenaar J."/>
            <person name="Strong T."/>
        </authorList>
    </citation>
    <scope>NUCLEOTIDE SEQUENCE [LARGE SCALE GENOMIC DNA]</scope>
    <source>
        <strain evidence="2 3">DIV1094</strain>
    </source>
</reference>
<reference evidence="2 3" key="2">
    <citation type="submission" date="2024-03" db="EMBL/GenBank/DDBJ databases">
        <title>The Genome Sequence of Enterococcus sp. DIV1094.</title>
        <authorList>
            <consortium name="The Broad Institute Genomics Platform"/>
            <consortium name="The Broad Institute Microbial Omics Core"/>
            <consortium name="The Broad Institute Genomic Center for Infectious Diseases"/>
            <person name="Earl A."/>
            <person name="Manson A."/>
            <person name="Gilmore M."/>
            <person name="Schwartman J."/>
            <person name="Shea T."/>
            <person name="Abouelleil A."/>
            <person name="Cao P."/>
            <person name="Chapman S."/>
            <person name="Cusick C."/>
            <person name="Young S."/>
            <person name="Neafsey D."/>
            <person name="Nusbaum C."/>
            <person name="Birren B."/>
        </authorList>
    </citation>
    <scope>NUCLEOTIDE SEQUENCE [LARGE SCALE GENOMIC DNA]</scope>
    <source>
        <strain evidence="2 3">DIV1094</strain>
    </source>
</reference>
<keyword evidence="1" id="KW-0812">Transmembrane</keyword>
<feature type="transmembrane region" description="Helical" evidence="1">
    <location>
        <begin position="33"/>
        <end position="53"/>
    </location>
</feature>
<keyword evidence="1" id="KW-1133">Transmembrane helix</keyword>
<feature type="transmembrane region" description="Helical" evidence="1">
    <location>
        <begin position="59"/>
        <end position="80"/>
    </location>
</feature>
<evidence type="ECO:0008006" key="4">
    <source>
        <dbReference type="Google" id="ProtNLM"/>
    </source>
</evidence>
<dbReference type="Proteomes" id="UP000664360">
    <property type="component" value="Chromosome"/>
</dbReference>
<keyword evidence="3" id="KW-1185">Reference proteome</keyword>
<keyword evidence="1" id="KW-0472">Membrane</keyword>
<gene>
    <name evidence="2" type="ORF">DOK79_002710</name>
</gene>
<name>A0ABZ2T343_9ENTE</name>
<proteinExistence type="predicted"/>
<protein>
    <recommendedName>
        <fullName evidence="4">Glucose uptake protein</fullName>
    </recommendedName>
</protein>
<organism evidence="2 3">
    <name type="scientific">Candidatus Enterococcus mangumiae</name>
    <dbReference type="NCBI Taxonomy" id="2230878"/>
    <lineage>
        <taxon>Bacteria</taxon>
        <taxon>Bacillati</taxon>
        <taxon>Bacillota</taxon>
        <taxon>Bacilli</taxon>
        <taxon>Lactobacillales</taxon>
        <taxon>Enterococcaceae</taxon>
        <taxon>Enterococcus</taxon>
    </lineage>
</organism>
<evidence type="ECO:0000313" key="3">
    <source>
        <dbReference type="Proteomes" id="UP000664360"/>
    </source>
</evidence>
<evidence type="ECO:0000313" key="2">
    <source>
        <dbReference type="EMBL" id="WYJ81126.1"/>
    </source>
</evidence>